<keyword evidence="3" id="KW-0862">Zinc</keyword>
<accession>A0A9W9PTV7</accession>
<organism evidence="6 7">
    <name type="scientific">Penicillium atrosanguineum</name>
    <dbReference type="NCBI Taxonomy" id="1132637"/>
    <lineage>
        <taxon>Eukaryota</taxon>
        <taxon>Fungi</taxon>
        <taxon>Dikarya</taxon>
        <taxon>Ascomycota</taxon>
        <taxon>Pezizomycotina</taxon>
        <taxon>Eurotiomycetes</taxon>
        <taxon>Eurotiomycetidae</taxon>
        <taxon>Eurotiales</taxon>
        <taxon>Aspergillaceae</taxon>
        <taxon>Penicillium</taxon>
    </lineage>
</organism>
<reference evidence="6" key="2">
    <citation type="journal article" date="2023" name="IMA Fungus">
        <title>Comparative genomic study of the Penicillium genus elucidates a diverse pangenome and 15 lateral gene transfer events.</title>
        <authorList>
            <person name="Petersen C."/>
            <person name="Sorensen T."/>
            <person name="Nielsen M.R."/>
            <person name="Sondergaard T.E."/>
            <person name="Sorensen J.L."/>
            <person name="Fitzpatrick D.A."/>
            <person name="Frisvad J.C."/>
            <person name="Nielsen K.L."/>
        </authorList>
    </citation>
    <scope>NUCLEOTIDE SEQUENCE</scope>
    <source>
        <strain evidence="6">IBT 21472</strain>
    </source>
</reference>
<evidence type="ECO:0000256" key="2">
    <source>
        <dbReference type="ARBA" id="ARBA00022723"/>
    </source>
</evidence>
<dbReference type="Proteomes" id="UP001147746">
    <property type="component" value="Unassembled WGS sequence"/>
</dbReference>
<evidence type="ECO:0000313" key="7">
    <source>
        <dbReference type="Proteomes" id="UP001147746"/>
    </source>
</evidence>
<dbReference type="InterPro" id="IPR006913">
    <property type="entry name" value="CENP-V/GFA"/>
</dbReference>
<dbReference type="PANTHER" id="PTHR33337">
    <property type="entry name" value="GFA DOMAIN-CONTAINING PROTEIN"/>
    <property type="match status" value="1"/>
</dbReference>
<evidence type="ECO:0000256" key="3">
    <source>
        <dbReference type="ARBA" id="ARBA00022833"/>
    </source>
</evidence>
<feature type="domain" description="CENP-V/GFA" evidence="5">
    <location>
        <begin position="7"/>
        <end position="117"/>
    </location>
</feature>
<sequence>MASSKTLTAACYCRNVQFTVTVPTVSLPLKVHLCHCSICRYTHGTLCCFHVPLPDDVQPEFIVPSTLNECTAYEHLTSTKYFCSTCGCQIGDRGRDGEWVISNAIFDANRDDSGIWQFNTHYDPRSTPDGGLSALFSSVEGRKLHMADPKPSPSTTMTKGSELLAQCHCGGVSFKISRPSEDFISSPNSQGWIHPSDKTKWLAGLDICDDCRLVNGTHVIGWMFVPLDHISSNPSTDLMIGSSKSFRSTPDVLRTFCGTCGATVFYSCKERPTVVDVAVGILRASEGAMAETWAVWRAGRVSGLQDGLKYHAGFATALIEGMQEWRISKEHPEDFILP</sequence>
<evidence type="ECO:0000256" key="4">
    <source>
        <dbReference type="ARBA" id="ARBA00023239"/>
    </source>
</evidence>
<comment type="similarity">
    <text evidence="1">Belongs to the Gfa family.</text>
</comment>
<keyword evidence="2" id="KW-0479">Metal-binding</keyword>
<reference evidence="6" key="1">
    <citation type="submission" date="2022-12" db="EMBL/GenBank/DDBJ databases">
        <authorList>
            <person name="Petersen C."/>
        </authorList>
    </citation>
    <scope>NUCLEOTIDE SEQUENCE</scope>
    <source>
        <strain evidence="6">IBT 21472</strain>
    </source>
</reference>
<evidence type="ECO:0000259" key="5">
    <source>
        <dbReference type="PROSITE" id="PS51891"/>
    </source>
</evidence>
<dbReference type="PANTHER" id="PTHR33337:SF31">
    <property type="entry name" value="DUF636 DOMAIN PROTEIN (AFU_ORTHOLOGUE AFUA_2G12650)"/>
    <property type="match status" value="1"/>
</dbReference>
<evidence type="ECO:0000313" key="6">
    <source>
        <dbReference type="EMBL" id="KAJ5311254.1"/>
    </source>
</evidence>
<dbReference type="PROSITE" id="PS51891">
    <property type="entry name" value="CENP_V_GFA"/>
    <property type="match status" value="1"/>
</dbReference>
<evidence type="ECO:0000256" key="1">
    <source>
        <dbReference type="ARBA" id="ARBA00005495"/>
    </source>
</evidence>
<dbReference type="GO" id="GO:0016846">
    <property type="term" value="F:carbon-sulfur lyase activity"/>
    <property type="evidence" value="ECO:0007669"/>
    <property type="project" value="InterPro"/>
</dbReference>
<protein>
    <recommendedName>
        <fullName evidence="5">CENP-V/GFA domain-containing protein</fullName>
    </recommendedName>
</protein>
<dbReference type="InterPro" id="IPR011057">
    <property type="entry name" value="Mss4-like_sf"/>
</dbReference>
<dbReference type="Gene3D" id="3.90.1590.10">
    <property type="entry name" value="glutathione-dependent formaldehyde- activating enzyme (gfa)"/>
    <property type="match status" value="2"/>
</dbReference>
<dbReference type="Pfam" id="PF04828">
    <property type="entry name" value="GFA"/>
    <property type="match status" value="2"/>
</dbReference>
<comment type="caution">
    <text evidence="6">The sequence shown here is derived from an EMBL/GenBank/DDBJ whole genome shotgun (WGS) entry which is preliminary data.</text>
</comment>
<dbReference type="AlphaFoldDB" id="A0A9W9PTV7"/>
<proteinExistence type="inferred from homology"/>
<dbReference type="EMBL" id="JAPZBO010000007">
    <property type="protein sequence ID" value="KAJ5311254.1"/>
    <property type="molecule type" value="Genomic_DNA"/>
</dbReference>
<dbReference type="SUPFAM" id="SSF51316">
    <property type="entry name" value="Mss4-like"/>
    <property type="match status" value="2"/>
</dbReference>
<keyword evidence="4" id="KW-0456">Lyase</keyword>
<keyword evidence="7" id="KW-1185">Reference proteome</keyword>
<name>A0A9W9PTV7_9EURO</name>
<dbReference type="GO" id="GO:0046872">
    <property type="term" value="F:metal ion binding"/>
    <property type="evidence" value="ECO:0007669"/>
    <property type="project" value="UniProtKB-KW"/>
</dbReference>
<gene>
    <name evidence="6" type="ORF">N7476_007114</name>
</gene>